<dbReference type="Gene3D" id="3.30.200.20">
    <property type="entry name" value="Phosphorylase Kinase, domain 1"/>
    <property type="match status" value="1"/>
</dbReference>
<dbReference type="InterPro" id="IPR014255">
    <property type="entry name" value="Spore_coat_CotS"/>
</dbReference>
<organism evidence="2 3">
    <name type="scientific">Anoxybacter fermentans</name>
    <dbReference type="NCBI Taxonomy" id="1323375"/>
    <lineage>
        <taxon>Bacteria</taxon>
        <taxon>Bacillati</taxon>
        <taxon>Bacillota</taxon>
        <taxon>Clostridia</taxon>
        <taxon>Halanaerobiales</taxon>
        <taxon>Anoxybacter</taxon>
    </lineage>
</organism>
<proteinExistence type="predicted"/>
<dbReference type="EMBL" id="CP016379">
    <property type="protein sequence ID" value="AZR73769.1"/>
    <property type="molecule type" value="Genomic_DNA"/>
</dbReference>
<dbReference type="Pfam" id="PF01636">
    <property type="entry name" value="APH"/>
    <property type="match status" value="1"/>
</dbReference>
<dbReference type="PANTHER" id="PTHR39179:SF1">
    <property type="entry name" value="SPORE COAT PROTEIN I"/>
    <property type="match status" value="1"/>
</dbReference>
<evidence type="ECO:0000259" key="1">
    <source>
        <dbReference type="Pfam" id="PF01636"/>
    </source>
</evidence>
<dbReference type="SUPFAM" id="SSF56112">
    <property type="entry name" value="Protein kinase-like (PK-like)"/>
    <property type="match status" value="1"/>
</dbReference>
<dbReference type="RefSeq" id="WP_127017116.1">
    <property type="nucleotide sequence ID" value="NZ_CP016379.1"/>
</dbReference>
<dbReference type="OrthoDB" id="134776at2"/>
<dbReference type="NCBIfam" id="TIGR02906">
    <property type="entry name" value="spore_CotS"/>
    <property type="match status" value="1"/>
</dbReference>
<protein>
    <recommendedName>
        <fullName evidence="1">Aminoglycoside phosphotransferase domain-containing protein</fullName>
    </recommendedName>
</protein>
<dbReference type="InterPro" id="IPR002575">
    <property type="entry name" value="Aminoglycoside_PTrfase"/>
</dbReference>
<dbReference type="Gene3D" id="3.90.1200.10">
    <property type="match status" value="1"/>
</dbReference>
<dbReference type="Proteomes" id="UP000267250">
    <property type="component" value="Chromosome"/>
</dbReference>
<sequence>MERREVFKALETWGIRPEKVRRVRGVFKVWTDREIYCLKPVKDSKKRLLFFDSVIRYVKSRGFQVLASYIHTPEGEPFGNYDGQNLILTPWIEGKEIRYRSIKEMIGAAKVLAEFHKAAEGYKPEPGIKVKDKLGKWPEKLARRVGDIEFYIELAEKEGSDFDWYFLKNADRILKDTKEAFIALRDSVYYKKVEESRNLTQICHGDPARRNFLIDKKGQIHLIDYDSMKLDLPITDLWRLLRRTLNRDQWDIDVIRRILDGYTEVRPLDQEDYQLLAIFLTFPEKVWRILRKYYEKRGRDGWSYKRLFRKLRKFLAQQENRARFLSEFKMIYCEE</sequence>
<accession>A0A3S9SZR4</accession>
<dbReference type="PANTHER" id="PTHR39179">
    <property type="entry name" value="SPORE COAT PROTEIN I"/>
    <property type="match status" value="1"/>
</dbReference>
<dbReference type="GO" id="GO:0042601">
    <property type="term" value="C:endospore-forming forespore"/>
    <property type="evidence" value="ECO:0007669"/>
    <property type="project" value="TreeGrafter"/>
</dbReference>
<name>A0A3S9SZR4_9FIRM</name>
<feature type="domain" description="Aminoglycoside phosphotransferase" evidence="1">
    <location>
        <begin position="26"/>
        <end position="267"/>
    </location>
</feature>
<evidence type="ECO:0000313" key="2">
    <source>
        <dbReference type="EMBL" id="AZR73769.1"/>
    </source>
</evidence>
<dbReference type="InterPro" id="IPR047175">
    <property type="entry name" value="CotS-like"/>
</dbReference>
<dbReference type="InterPro" id="IPR011009">
    <property type="entry name" value="Kinase-like_dom_sf"/>
</dbReference>
<evidence type="ECO:0000313" key="3">
    <source>
        <dbReference type="Proteomes" id="UP000267250"/>
    </source>
</evidence>
<gene>
    <name evidence="2" type="ORF">BBF96_10455</name>
</gene>
<reference evidence="2 3" key="1">
    <citation type="submission" date="2016-07" db="EMBL/GenBank/DDBJ databases">
        <title>Genome and transcriptome analysis of iron-reducing fermentative bacteria Anoxybacter fermentans.</title>
        <authorList>
            <person name="Zeng X."/>
            <person name="Shao Z."/>
        </authorList>
    </citation>
    <scope>NUCLEOTIDE SEQUENCE [LARGE SCALE GENOMIC DNA]</scope>
    <source>
        <strain evidence="2 3">DY22613</strain>
    </source>
</reference>
<keyword evidence="3" id="KW-1185">Reference proteome</keyword>
<dbReference type="KEGG" id="aft:BBF96_10455"/>
<dbReference type="AlphaFoldDB" id="A0A3S9SZR4"/>